<dbReference type="EMBL" id="JAGPYQ010000002">
    <property type="protein sequence ID" value="MBQ0854026.1"/>
    <property type="molecule type" value="Genomic_DNA"/>
</dbReference>
<evidence type="ECO:0000313" key="7">
    <source>
        <dbReference type="Proteomes" id="UP000677413"/>
    </source>
</evidence>
<dbReference type="PROSITE" id="PS00211">
    <property type="entry name" value="ABC_TRANSPORTER_1"/>
    <property type="match status" value="1"/>
</dbReference>
<keyword evidence="3" id="KW-0547">Nucleotide-binding</keyword>
<dbReference type="Proteomes" id="UP000677413">
    <property type="component" value="Unassembled WGS sequence"/>
</dbReference>
<comment type="caution">
    <text evidence="6">The sequence shown here is derived from an EMBL/GenBank/DDBJ whole genome shotgun (WGS) entry which is preliminary data.</text>
</comment>
<protein>
    <submittedName>
        <fullName evidence="6">ABC transporter ATP-binding protein</fullName>
    </submittedName>
</protein>
<sequence length="322" mass="34644">MTSIDVQELTKEYGTTRAVDRLTFRVEPGRVTGFLGPNGAGKSTTMRLVLGLDRPTSGTATVGGQPYATLEEPLRHVGALLDAQAAHGSRTARDHLRALAASNRLPGTRVDEVLAETGLAPVARRRVKTYSLGMRQRLGIAAALLGDPPVVLLDEPSNGLDPEGIIWIRELLRRLAREGRTVLVSSHLMHETASFADHLVVLGRGRLLADMAMREFVQARVDPRVRVRTTDGAALRDLLARHGYEAARHEGEGEGETPGGSGGERWIVRHARVEDIGRLASGAGLPLLELAAEEGTLEQAYLDLTVTEAEFAAQSAAQPQEA</sequence>
<feature type="domain" description="ABC transporter" evidence="5">
    <location>
        <begin position="4"/>
        <end position="229"/>
    </location>
</feature>
<dbReference type="Pfam" id="PF00005">
    <property type="entry name" value="ABC_tran"/>
    <property type="match status" value="1"/>
</dbReference>
<dbReference type="GO" id="GO:0016887">
    <property type="term" value="F:ATP hydrolysis activity"/>
    <property type="evidence" value="ECO:0007669"/>
    <property type="project" value="InterPro"/>
</dbReference>
<evidence type="ECO:0000259" key="5">
    <source>
        <dbReference type="PROSITE" id="PS50893"/>
    </source>
</evidence>
<reference evidence="6 7" key="1">
    <citation type="submission" date="2021-04" db="EMBL/GenBank/DDBJ databases">
        <authorList>
            <person name="Tang X."/>
            <person name="Zhou X."/>
            <person name="Chen X."/>
            <person name="Cernava T."/>
            <person name="Zhang C."/>
        </authorList>
    </citation>
    <scope>NUCLEOTIDE SEQUENCE [LARGE SCALE GENOMIC DNA]</scope>
    <source>
        <strain evidence="6 7">BH-SS-21</strain>
    </source>
</reference>
<keyword evidence="2" id="KW-0813">Transport</keyword>
<evidence type="ECO:0000256" key="4">
    <source>
        <dbReference type="ARBA" id="ARBA00022840"/>
    </source>
</evidence>
<gene>
    <name evidence="6" type="ORF">J8N05_38330</name>
</gene>
<dbReference type="GO" id="GO:0005524">
    <property type="term" value="F:ATP binding"/>
    <property type="evidence" value="ECO:0007669"/>
    <property type="project" value="UniProtKB-KW"/>
</dbReference>
<dbReference type="SUPFAM" id="SSF52540">
    <property type="entry name" value="P-loop containing nucleoside triphosphate hydrolases"/>
    <property type="match status" value="1"/>
</dbReference>
<evidence type="ECO:0000256" key="3">
    <source>
        <dbReference type="ARBA" id="ARBA00022741"/>
    </source>
</evidence>
<comment type="similarity">
    <text evidence="1">Belongs to the ABC transporter superfamily.</text>
</comment>
<keyword evidence="7" id="KW-1185">Reference proteome</keyword>
<proteinExistence type="inferred from homology"/>
<dbReference type="InterPro" id="IPR003439">
    <property type="entry name" value="ABC_transporter-like_ATP-bd"/>
</dbReference>
<evidence type="ECO:0000256" key="1">
    <source>
        <dbReference type="ARBA" id="ARBA00005417"/>
    </source>
</evidence>
<dbReference type="PANTHER" id="PTHR43335:SF4">
    <property type="entry name" value="ABC TRANSPORTER, ATP-BINDING PROTEIN"/>
    <property type="match status" value="1"/>
</dbReference>
<name>A0A940Y1P0_9ACTN</name>
<dbReference type="Gene3D" id="3.40.50.300">
    <property type="entry name" value="P-loop containing nucleotide triphosphate hydrolases"/>
    <property type="match status" value="1"/>
</dbReference>
<dbReference type="AlphaFoldDB" id="A0A940Y1P0"/>
<dbReference type="PROSITE" id="PS50893">
    <property type="entry name" value="ABC_TRANSPORTER_2"/>
    <property type="match status" value="1"/>
</dbReference>
<evidence type="ECO:0000256" key="2">
    <source>
        <dbReference type="ARBA" id="ARBA00022448"/>
    </source>
</evidence>
<keyword evidence="4 6" id="KW-0067">ATP-binding</keyword>
<organism evidence="6 7">
    <name type="scientific">Streptomyces liliiviolaceus</name>
    <dbReference type="NCBI Taxonomy" id="2823109"/>
    <lineage>
        <taxon>Bacteria</taxon>
        <taxon>Bacillati</taxon>
        <taxon>Actinomycetota</taxon>
        <taxon>Actinomycetes</taxon>
        <taxon>Kitasatosporales</taxon>
        <taxon>Streptomycetaceae</taxon>
        <taxon>Streptomyces</taxon>
    </lineage>
</organism>
<dbReference type="CDD" id="cd03268">
    <property type="entry name" value="ABC_BcrA_bacitracin_resist"/>
    <property type="match status" value="1"/>
</dbReference>
<dbReference type="InterPro" id="IPR027417">
    <property type="entry name" value="P-loop_NTPase"/>
</dbReference>
<dbReference type="RefSeq" id="WP_210891416.1">
    <property type="nucleotide sequence ID" value="NZ_JAGPYQ010000002.1"/>
</dbReference>
<dbReference type="InterPro" id="IPR017871">
    <property type="entry name" value="ABC_transporter-like_CS"/>
</dbReference>
<accession>A0A940Y1P0</accession>
<evidence type="ECO:0000313" key="6">
    <source>
        <dbReference type="EMBL" id="MBQ0854026.1"/>
    </source>
</evidence>
<dbReference type="PANTHER" id="PTHR43335">
    <property type="entry name" value="ABC TRANSPORTER, ATP-BINDING PROTEIN"/>
    <property type="match status" value="1"/>
</dbReference>
<dbReference type="SMART" id="SM00382">
    <property type="entry name" value="AAA"/>
    <property type="match status" value="1"/>
</dbReference>
<dbReference type="InterPro" id="IPR003593">
    <property type="entry name" value="AAA+_ATPase"/>
</dbReference>